<organism evidence="1 2">
    <name type="scientific">Nephila pilipes</name>
    <name type="common">Giant wood spider</name>
    <name type="synonym">Nephila maculata</name>
    <dbReference type="NCBI Taxonomy" id="299642"/>
    <lineage>
        <taxon>Eukaryota</taxon>
        <taxon>Metazoa</taxon>
        <taxon>Ecdysozoa</taxon>
        <taxon>Arthropoda</taxon>
        <taxon>Chelicerata</taxon>
        <taxon>Arachnida</taxon>
        <taxon>Araneae</taxon>
        <taxon>Araneomorphae</taxon>
        <taxon>Entelegynae</taxon>
        <taxon>Araneoidea</taxon>
        <taxon>Nephilidae</taxon>
        <taxon>Nephila</taxon>
    </lineage>
</organism>
<accession>A0A8X6UMM3</accession>
<dbReference type="Proteomes" id="UP000887013">
    <property type="component" value="Unassembled WGS sequence"/>
</dbReference>
<comment type="caution">
    <text evidence="1">The sequence shown here is derived from an EMBL/GenBank/DDBJ whole genome shotgun (WGS) entry which is preliminary data.</text>
</comment>
<dbReference type="OrthoDB" id="6425811at2759"/>
<sequence>MAVVVALNRKRGNLKGQLTKLLNAITDEETMDIPQLEAQLELLKKVQEKYDDLKEDYYKSASDEEYLTIEASLSEIDQEIQHLEPLQKGGMHLHKWCCSRTSIRESQTFPLDRNSEEITVKTLGMLWESSADTFSKVTVSTNSSFTKRDVLRYRPYLRPAGSIYHQGKDIYATIVAVKNRLA</sequence>
<keyword evidence="2" id="KW-1185">Reference proteome</keyword>
<dbReference type="AlphaFoldDB" id="A0A8X6UMM3"/>
<proteinExistence type="predicted"/>
<protein>
    <submittedName>
        <fullName evidence="1">Uncharacterized protein</fullName>
    </submittedName>
</protein>
<gene>
    <name evidence="1" type="ORF">NPIL_247331</name>
</gene>
<evidence type="ECO:0000313" key="1">
    <source>
        <dbReference type="EMBL" id="GFU25415.1"/>
    </source>
</evidence>
<name>A0A8X6UMM3_NEPPI</name>
<evidence type="ECO:0000313" key="2">
    <source>
        <dbReference type="Proteomes" id="UP000887013"/>
    </source>
</evidence>
<reference evidence="1" key="1">
    <citation type="submission" date="2020-08" db="EMBL/GenBank/DDBJ databases">
        <title>Multicomponent nature underlies the extraordinary mechanical properties of spider dragline silk.</title>
        <authorList>
            <person name="Kono N."/>
            <person name="Nakamura H."/>
            <person name="Mori M."/>
            <person name="Yoshida Y."/>
            <person name="Ohtoshi R."/>
            <person name="Malay A.D."/>
            <person name="Moran D.A.P."/>
            <person name="Tomita M."/>
            <person name="Numata K."/>
            <person name="Arakawa K."/>
        </authorList>
    </citation>
    <scope>NUCLEOTIDE SEQUENCE</scope>
</reference>
<dbReference type="EMBL" id="BMAW01032404">
    <property type="protein sequence ID" value="GFU25415.1"/>
    <property type="molecule type" value="Genomic_DNA"/>
</dbReference>